<evidence type="ECO:0000256" key="1">
    <source>
        <dbReference type="SAM" id="MobiDB-lite"/>
    </source>
</evidence>
<organism evidence="2 3">
    <name type="scientific">Rossellomorea oryzaecorticis</name>
    <dbReference type="NCBI Taxonomy" id="1396505"/>
    <lineage>
        <taxon>Bacteria</taxon>
        <taxon>Bacillati</taxon>
        <taxon>Bacillota</taxon>
        <taxon>Bacilli</taxon>
        <taxon>Bacillales</taxon>
        <taxon>Bacillaceae</taxon>
        <taxon>Rossellomorea</taxon>
    </lineage>
</organism>
<evidence type="ECO:0000313" key="3">
    <source>
        <dbReference type="Proteomes" id="UP001628668"/>
    </source>
</evidence>
<dbReference type="RefSeq" id="WP_411158928.1">
    <property type="nucleotide sequence ID" value="NZ_JBJOSA010000001.1"/>
</dbReference>
<evidence type="ECO:0000313" key="2">
    <source>
        <dbReference type="EMBL" id="MFL8935529.1"/>
    </source>
</evidence>
<name>A0ABW8VQ45_9BACI</name>
<keyword evidence="3" id="KW-1185">Reference proteome</keyword>
<gene>
    <name evidence="2" type="ORF">ACKA06_01905</name>
</gene>
<protein>
    <submittedName>
        <fullName evidence="2">Uncharacterized protein</fullName>
    </submittedName>
</protein>
<accession>A0ABW8VQ45</accession>
<sequence>MKYTSKCQPTELDNPKCAGGSTRQAYDGWTVKELLAILDHLAFDLKPAAAGAG</sequence>
<reference evidence="2 3" key="1">
    <citation type="submission" date="2024-12" db="EMBL/GenBank/DDBJ databases">
        <authorList>
            <person name="Li X."/>
            <person name="Zhang D."/>
        </authorList>
    </citation>
    <scope>NUCLEOTIDE SEQUENCE [LARGE SCALE GENOMIC DNA]</scope>
    <source>
        <strain evidence="2 3">JCM19602</strain>
    </source>
</reference>
<dbReference type="EMBL" id="JBJOSA010000001">
    <property type="protein sequence ID" value="MFL8935529.1"/>
    <property type="molecule type" value="Genomic_DNA"/>
</dbReference>
<dbReference type="Proteomes" id="UP001628668">
    <property type="component" value="Unassembled WGS sequence"/>
</dbReference>
<comment type="caution">
    <text evidence="2">The sequence shown here is derived from an EMBL/GenBank/DDBJ whole genome shotgun (WGS) entry which is preliminary data.</text>
</comment>
<proteinExistence type="predicted"/>
<feature type="region of interest" description="Disordered" evidence="1">
    <location>
        <begin position="1"/>
        <end position="21"/>
    </location>
</feature>